<dbReference type="Gene3D" id="3.60.40.10">
    <property type="entry name" value="PPM-type phosphatase domain"/>
    <property type="match status" value="1"/>
</dbReference>
<accession>A0A9D4V0U5</accession>
<evidence type="ECO:0000259" key="1">
    <source>
        <dbReference type="PROSITE" id="PS51746"/>
    </source>
</evidence>
<dbReference type="GO" id="GO:0004722">
    <property type="term" value="F:protein serine/threonine phosphatase activity"/>
    <property type="evidence" value="ECO:0007669"/>
    <property type="project" value="InterPro"/>
</dbReference>
<dbReference type="SUPFAM" id="SSF81606">
    <property type="entry name" value="PP2C-like"/>
    <property type="match status" value="1"/>
</dbReference>
<dbReference type="OrthoDB" id="10264738at2759"/>
<dbReference type="PROSITE" id="PS51746">
    <property type="entry name" value="PPM_2"/>
    <property type="match status" value="1"/>
</dbReference>
<organism evidence="2 3">
    <name type="scientific">Adiantum capillus-veneris</name>
    <name type="common">Maidenhair fern</name>
    <dbReference type="NCBI Taxonomy" id="13818"/>
    <lineage>
        <taxon>Eukaryota</taxon>
        <taxon>Viridiplantae</taxon>
        <taxon>Streptophyta</taxon>
        <taxon>Embryophyta</taxon>
        <taxon>Tracheophyta</taxon>
        <taxon>Polypodiopsida</taxon>
        <taxon>Polypodiidae</taxon>
        <taxon>Polypodiales</taxon>
        <taxon>Pteridineae</taxon>
        <taxon>Pteridaceae</taxon>
        <taxon>Vittarioideae</taxon>
        <taxon>Adiantum</taxon>
    </lineage>
</organism>
<dbReference type="AlphaFoldDB" id="A0A9D4V0U5"/>
<feature type="domain" description="PPM-type phosphatase" evidence="1">
    <location>
        <begin position="119"/>
        <end position="421"/>
    </location>
</feature>
<gene>
    <name evidence="2" type="ORF">GOP47_0007047</name>
</gene>
<dbReference type="InterPro" id="IPR036457">
    <property type="entry name" value="PPM-type-like_dom_sf"/>
</dbReference>
<dbReference type="CDD" id="cd00143">
    <property type="entry name" value="PP2Cc"/>
    <property type="match status" value="1"/>
</dbReference>
<protein>
    <recommendedName>
        <fullName evidence="1">PPM-type phosphatase domain-containing protein</fullName>
    </recommendedName>
</protein>
<comment type="caution">
    <text evidence="2">The sequence shown here is derived from an EMBL/GenBank/DDBJ whole genome shotgun (WGS) entry which is preliminary data.</text>
</comment>
<evidence type="ECO:0000313" key="2">
    <source>
        <dbReference type="EMBL" id="KAI5077223.1"/>
    </source>
</evidence>
<dbReference type="InterPro" id="IPR001932">
    <property type="entry name" value="PPM-type_phosphatase-like_dom"/>
</dbReference>
<dbReference type="Pfam" id="PF00481">
    <property type="entry name" value="PP2C"/>
    <property type="match status" value="1"/>
</dbReference>
<dbReference type="EMBL" id="JABFUD020000007">
    <property type="protein sequence ID" value="KAI5077223.1"/>
    <property type="molecule type" value="Genomic_DNA"/>
</dbReference>
<name>A0A9D4V0U5_ADICA</name>
<evidence type="ECO:0000313" key="3">
    <source>
        <dbReference type="Proteomes" id="UP000886520"/>
    </source>
</evidence>
<proteinExistence type="predicted"/>
<dbReference type="Proteomes" id="UP000886520">
    <property type="component" value="Chromosome 7"/>
</dbReference>
<dbReference type="PANTHER" id="PTHR47992">
    <property type="entry name" value="PROTEIN PHOSPHATASE"/>
    <property type="match status" value="1"/>
</dbReference>
<reference evidence="2" key="1">
    <citation type="submission" date="2021-01" db="EMBL/GenBank/DDBJ databases">
        <title>Adiantum capillus-veneris genome.</title>
        <authorList>
            <person name="Fang Y."/>
            <person name="Liao Q."/>
        </authorList>
    </citation>
    <scope>NUCLEOTIDE SEQUENCE</scope>
    <source>
        <strain evidence="2">H3</strain>
        <tissue evidence="2">Leaf</tissue>
    </source>
</reference>
<dbReference type="SMART" id="SM00332">
    <property type="entry name" value="PP2Cc"/>
    <property type="match status" value="1"/>
</dbReference>
<keyword evidence="3" id="KW-1185">Reference proteome</keyword>
<sequence length="421" mass="46789">MHGRTVFYIDAPSVLHPSWTSGRLLAAVYLFQQNFLLRLLSMDVENSLDEASVQSRKNQQGKSTIYVLGDVEEHAETYSKAIAENGSSIKATAEIGGPSHSPQTCKPQKRYISNGGTNMASLFTKQGHKGTNQDTMLVIEKFVSHHNTTFGGVFDGHGRHGHLVARHVRDVLPEKLKVSWQDQHQAAREGLYLSDYGDLGNHSLEELTSKHVLIDAWKEAFRTAFKLTDRELLVNDTLDCFASGTTAVVVVRQGNDLLVGNVGDSRAILGARDDDGSLLAIQLTVDSKPDEPREAERIKRYDGRVFALQREPSVHRVWLPHRNAPGLAMSRALGDYCLKNNGLISVPEVTYRRLTKRDEFVVLATDGVWDVLSNEDVAAIVASTPNRAFAARAVVEHAVHVWRSKYAHWRVDDCAVVCLFL</sequence>
<dbReference type="InterPro" id="IPR015655">
    <property type="entry name" value="PP2C"/>
</dbReference>